<evidence type="ECO:0000256" key="8">
    <source>
        <dbReference type="ARBA" id="ARBA00023136"/>
    </source>
</evidence>
<dbReference type="PANTHER" id="PTHR43823">
    <property type="entry name" value="SPORULATION PROTEIN YKVU"/>
    <property type="match status" value="1"/>
</dbReference>
<dbReference type="CDD" id="cd13143">
    <property type="entry name" value="MATE_MepA_like"/>
    <property type="match status" value="1"/>
</dbReference>
<feature type="transmembrane region" description="Helical" evidence="10">
    <location>
        <begin position="409"/>
        <end position="426"/>
    </location>
</feature>
<gene>
    <name evidence="11" type="ORF">HNP76_000083</name>
</gene>
<keyword evidence="5" id="KW-1003">Cell membrane</keyword>
<dbReference type="NCBIfam" id="TIGR00797">
    <property type="entry name" value="matE"/>
    <property type="match status" value="1"/>
</dbReference>
<evidence type="ECO:0000256" key="5">
    <source>
        <dbReference type="ARBA" id="ARBA00022475"/>
    </source>
</evidence>
<evidence type="ECO:0000256" key="2">
    <source>
        <dbReference type="ARBA" id="ARBA00008417"/>
    </source>
</evidence>
<reference evidence="11 12" key="1">
    <citation type="submission" date="2020-08" db="EMBL/GenBank/DDBJ databases">
        <title>Genomic Encyclopedia of Type Strains, Phase IV (KMG-IV): sequencing the most valuable type-strain genomes for metagenomic binning, comparative biology and taxonomic classification.</title>
        <authorList>
            <person name="Goeker M."/>
        </authorList>
    </citation>
    <scope>NUCLEOTIDE SEQUENCE [LARGE SCALE GENOMIC DNA]</scope>
    <source>
        <strain evidence="11 12">DSM 103462</strain>
    </source>
</reference>
<dbReference type="InterPro" id="IPR048279">
    <property type="entry name" value="MdtK-like"/>
</dbReference>
<proteinExistence type="inferred from homology"/>
<keyword evidence="12" id="KW-1185">Reference proteome</keyword>
<feature type="transmembrane region" description="Helical" evidence="10">
    <location>
        <begin position="188"/>
        <end position="217"/>
    </location>
</feature>
<dbReference type="GO" id="GO:0046677">
    <property type="term" value="P:response to antibiotic"/>
    <property type="evidence" value="ECO:0007669"/>
    <property type="project" value="UniProtKB-KW"/>
</dbReference>
<feature type="transmembrane region" description="Helical" evidence="10">
    <location>
        <begin position="95"/>
        <end position="118"/>
    </location>
</feature>
<dbReference type="AlphaFoldDB" id="A0A7W8G6H8"/>
<dbReference type="RefSeq" id="WP_184656349.1">
    <property type="nucleotide sequence ID" value="NZ_JACHFQ010000001.1"/>
</dbReference>
<feature type="transmembrane region" description="Helical" evidence="10">
    <location>
        <begin position="165"/>
        <end position="182"/>
    </location>
</feature>
<dbReference type="Pfam" id="PF01554">
    <property type="entry name" value="MatE"/>
    <property type="match status" value="2"/>
</dbReference>
<dbReference type="GO" id="GO:0005886">
    <property type="term" value="C:plasma membrane"/>
    <property type="evidence" value="ECO:0007669"/>
    <property type="project" value="UniProtKB-SubCell"/>
</dbReference>
<keyword evidence="7 10" id="KW-1133">Transmembrane helix</keyword>
<feature type="transmembrane region" description="Helical" evidence="10">
    <location>
        <begin position="365"/>
        <end position="388"/>
    </location>
</feature>
<feature type="transmembrane region" description="Helical" evidence="10">
    <location>
        <begin position="138"/>
        <end position="158"/>
    </location>
</feature>
<dbReference type="EMBL" id="JACHFQ010000001">
    <property type="protein sequence ID" value="MBB5224743.1"/>
    <property type="molecule type" value="Genomic_DNA"/>
</dbReference>
<comment type="subcellular location">
    <subcellularLocation>
        <location evidence="1">Cell membrane</location>
        <topology evidence="1">Multi-pass membrane protein</topology>
    </subcellularLocation>
</comment>
<feature type="transmembrane region" description="Helical" evidence="10">
    <location>
        <begin position="20"/>
        <end position="39"/>
    </location>
</feature>
<dbReference type="PIRSF" id="PIRSF006603">
    <property type="entry name" value="DinF"/>
    <property type="match status" value="1"/>
</dbReference>
<evidence type="ECO:0000256" key="7">
    <source>
        <dbReference type="ARBA" id="ARBA00022989"/>
    </source>
</evidence>
<evidence type="ECO:0000313" key="12">
    <source>
        <dbReference type="Proteomes" id="UP000518887"/>
    </source>
</evidence>
<keyword evidence="8 10" id="KW-0472">Membrane</keyword>
<evidence type="ECO:0000256" key="10">
    <source>
        <dbReference type="SAM" id="Phobius"/>
    </source>
</evidence>
<evidence type="ECO:0000256" key="4">
    <source>
        <dbReference type="ARBA" id="ARBA00022448"/>
    </source>
</evidence>
<protein>
    <recommendedName>
        <fullName evidence="3">Multidrug export protein MepA</fullName>
    </recommendedName>
</protein>
<keyword evidence="9" id="KW-0046">Antibiotic resistance</keyword>
<keyword evidence="4" id="KW-0813">Transport</keyword>
<comment type="caution">
    <text evidence="11">The sequence shown here is derived from an EMBL/GenBank/DDBJ whole genome shotgun (WGS) entry which is preliminary data.</text>
</comment>
<evidence type="ECO:0000256" key="9">
    <source>
        <dbReference type="ARBA" id="ARBA00023251"/>
    </source>
</evidence>
<sequence>MQNQTSLQKMLSEPVGSLIIKNAVPTIITMMITAIYNTADTFFVSKLGTSASGAVGVTFTLMFLMQACAFTIGMGSGSITSRALGAEDFKKANTYCSTAIFTAFTVGVLFTIFGNLFRESLVRHLGSTPTILPYALDYARYILFGAPFIITSFAMNNLMRFQGRAAFSMIGMISGGILNMLLDPLFIFVFGMGISGAAIATLISQIVSFSILLSMFVRKKSLAELSHRHISRSLKTYSDIITTGLPSFFRQGMGALSGIFLNRQAAFWGAVTLSLAATSALAADAGVAGMAICNRVDKLLLAIAIGLGQGFQPVCGMNYGAKKFDRVRQSYSFLVKVSASVMTVSAVLVFVFAPEIVRFFRDDDAVVAVGALALRAQACVLPFHSLIFGTNMLLQVAGEKKSATFLSSMRQGLFFIPCIFLLPHLVKLFGAEEILGVQLTQAVCDMLAAICSVPFTVSFFRKLKNKG</sequence>
<organism evidence="11 12">
    <name type="scientific">Treponema ruminis</name>
    <dbReference type="NCBI Taxonomy" id="744515"/>
    <lineage>
        <taxon>Bacteria</taxon>
        <taxon>Pseudomonadati</taxon>
        <taxon>Spirochaetota</taxon>
        <taxon>Spirochaetia</taxon>
        <taxon>Spirochaetales</taxon>
        <taxon>Treponemataceae</taxon>
        <taxon>Treponema</taxon>
    </lineage>
</organism>
<evidence type="ECO:0000256" key="6">
    <source>
        <dbReference type="ARBA" id="ARBA00022692"/>
    </source>
</evidence>
<feature type="transmembrane region" description="Helical" evidence="10">
    <location>
        <begin position="299"/>
        <end position="321"/>
    </location>
</feature>
<comment type="similarity">
    <text evidence="2">Belongs to the multi antimicrobial extrusion (MATE) (TC 2.A.66.1) family. MepA subfamily.</text>
</comment>
<dbReference type="Proteomes" id="UP000518887">
    <property type="component" value="Unassembled WGS sequence"/>
</dbReference>
<dbReference type="InterPro" id="IPR051327">
    <property type="entry name" value="MATE_MepA_subfamily"/>
</dbReference>
<keyword evidence="6 10" id="KW-0812">Transmembrane</keyword>
<feature type="transmembrane region" description="Helical" evidence="10">
    <location>
        <begin position="265"/>
        <end position="287"/>
    </location>
</feature>
<dbReference type="PANTHER" id="PTHR43823:SF3">
    <property type="entry name" value="MULTIDRUG EXPORT PROTEIN MEPA"/>
    <property type="match status" value="1"/>
</dbReference>
<evidence type="ECO:0000256" key="1">
    <source>
        <dbReference type="ARBA" id="ARBA00004651"/>
    </source>
</evidence>
<evidence type="ECO:0000313" key="11">
    <source>
        <dbReference type="EMBL" id="MBB5224743.1"/>
    </source>
</evidence>
<feature type="transmembrane region" description="Helical" evidence="10">
    <location>
        <begin position="438"/>
        <end position="460"/>
    </location>
</feature>
<dbReference type="GO" id="GO:0015297">
    <property type="term" value="F:antiporter activity"/>
    <property type="evidence" value="ECO:0007669"/>
    <property type="project" value="InterPro"/>
</dbReference>
<dbReference type="GO" id="GO:0042910">
    <property type="term" value="F:xenobiotic transmembrane transporter activity"/>
    <property type="evidence" value="ECO:0007669"/>
    <property type="project" value="InterPro"/>
</dbReference>
<dbReference type="InterPro" id="IPR045070">
    <property type="entry name" value="MATE_MepA-like"/>
</dbReference>
<feature type="transmembrane region" description="Helical" evidence="10">
    <location>
        <begin position="333"/>
        <end position="353"/>
    </location>
</feature>
<name>A0A7W8G6H8_9SPIR</name>
<accession>A0A7W8G6H8</accession>
<feature type="transmembrane region" description="Helical" evidence="10">
    <location>
        <begin position="51"/>
        <end position="74"/>
    </location>
</feature>
<evidence type="ECO:0000256" key="3">
    <source>
        <dbReference type="ARBA" id="ARBA00022106"/>
    </source>
</evidence>
<dbReference type="InterPro" id="IPR002528">
    <property type="entry name" value="MATE_fam"/>
</dbReference>